<evidence type="ECO:0000256" key="3">
    <source>
        <dbReference type="ARBA" id="ARBA00022801"/>
    </source>
</evidence>
<sequence>MNETFIRTRVADGVGEVQLDRPGALNALDQSMIRDMHSALLQWRDDPAITAVLVTSLSDRAFCAGGDVKPVREAVLADDMGTVREYDANEYRLDELVATDPKPYLARSAGVTFGGGVGISVHGAVRVATEKAVFAMPETALGFVPDVGSSHFLPRLRGTTARCDAVGMYLGLTGARVTAGDALAVGLATHHVPSARIGEFADRVRAGHWQEALDEFVEPGPASHLADRFTDIEWVFGDGTVLDSLGRL</sequence>
<reference evidence="5 6" key="1">
    <citation type="submission" date="2023-08" db="EMBL/GenBank/DDBJ databases">
        <authorList>
            <person name="Girao M."/>
            <person name="Carvalho M.F."/>
        </authorList>
    </citation>
    <scope>NUCLEOTIDE SEQUENCE [LARGE SCALE GENOMIC DNA]</scope>
    <source>
        <strain evidence="5 6">CC-R104</strain>
    </source>
</reference>
<evidence type="ECO:0000313" key="6">
    <source>
        <dbReference type="Proteomes" id="UP001331936"/>
    </source>
</evidence>
<feature type="non-terminal residue" evidence="5">
    <location>
        <position position="248"/>
    </location>
</feature>
<dbReference type="Pfam" id="PF16113">
    <property type="entry name" value="ECH_2"/>
    <property type="match status" value="1"/>
</dbReference>
<dbReference type="CDD" id="cd06558">
    <property type="entry name" value="crotonase-like"/>
    <property type="match status" value="1"/>
</dbReference>
<dbReference type="EC" id="3.1.2.4" evidence="2"/>
<evidence type="ECO:0000313" key="5">
    <source>
        <dbReference type="EMBL" id="MEE2034818.1"/>
    </source>
</evidence>
<comment type="caution">
    <text evidence="5">The sequence shown here is derived from an EMBL/GenBank/DDBJ whole genome shotgun (WGS) entry which is preliminary data.</text>
</comment>
<dbReference type="EMBL" id="JAUZMZ010000188">
    <property type="protein sequence ID" value="MEE2034818.1"/>
    <property type="molecule type" value="Genomic_DNA"/>
</dbReference>
<dbReference type="PANTHER" id="PTHR43176:SF3">
    <property type="entry name" value="3-HYDROXYISOBUTYRYL-COA HYDROLASE, MITOCHONDRIAL"/>
    <property type="match status" value="1"/>
</dbReference>
<dbReference type="InterPro" id="IPR029045">
    <property type="entry name" value="ClpP/crotonase-like_dom_sf"/>
</dbReference>
<name>A0ABU7JXS0_9NOCA</name>
<dbReference type="GO" id="GO:0016787">
    <property type="term" value="F:hydrolase activity"/>
    <property type="evidence" value="ECO:0007669"/>
    <property type="project" value="UniProtKB-KW"/>
</dbReference>
<protein>
    <recommendedName>
        <fullName evidence="2">3-hydroxyisobutyryl-CoA hydrolase</fullName>
        <ecNumber evidence="2">3.1.2.4</ecNumber>
    </recommendedName>
</protein>
<dbReference type="Gene3D" id="3.90.226.10">
    <property type="entry name" value="2-enoyl-CoA Hydratase, Chain A, domain 1"/>
    <property type="match status" value="1"/>
</dbReference>
<dbReference type="SUPFAM" id="SSF52096">
    <property type="entry name" value="ClpP/crotonase"/>
    <property type="match status" value="1"/>
</dbReference>
<dbReference type="PANTHER" id="PTHR43176">
    <property type="entry name" value="3-HYDROXYISOBUTYRYL-COA HYDROLASE-RELATED"/>
    <property type="match status" value="1"/>
</dbReference>
<evidence type="ECO:0000259" key="4">
    <source>
        <dbReference type="Pfam" id="PF16113"/>
    </source>
</evidence>
<dbReference type="RefSeq" id="WP_330154173.1">
    <property type="nucleotide sequence ID" value="NZ_JAUZMZ010000188.1"/>
</dbReference>
<dbReference type="InterPro" id="IPR045004">
    <property type="entry name" value="ECH_dom"/>
</dbReference>
<feature type="domain" description="Enoyl-CoA hydratase/isomerase" evidence="4">
    <location>
        <begin position="15"/>
        <end position="244"/>
    </location>
</feature>
<dbReference type="InterPro" id="IPR032259">
    <property type="entry name" value="HIBYL-CoA-H"/>
</dbReference>
<proteinExistence type="predicted"/>
<evidence type="ECO:0000256" key="2">
    <source>
        <dbReference type="ARBA" id="ARBA00011915"/>
    </source>
</evidence>
<gene>
    <name evidence="5" type="ORF">Q8814_22345</name>
</gene>
<keyword evidence="6" id="KW-1185">Reference proteome</keyword>
<dbReference type="Proteomes" id="UP001331936">
    <property type="component" value="Unassembled WGS sequence"/>
</dbReference>
<comment type="catalytic activity">
    <reaction evidence="1">
        <text>3-hydroxy-2-methylpropanoyl-CoA + H2O = 3-hydroxy-2-methylpropanoate + CoA + H(+)</text>
        <dbReference type="Rhea" id="RHEA:20888"/>
        <dbReference type="ChEBI" id="CHEBI:11805"/>
        <dbReference type="ChEBI" id="CHEBI:15377"/>
        <dbReference type="ChEBI" id="CHEBI:15378"/>
        <dbReference type="ChEBI" id="CHEBI:57287"/>
        <dbReference type="ChEBI" id="CHEBI:57340"/>
        <dbReference type="EC" id="3.1.2.4"/>
    </reaction>
</comment>
<evidence type="ECO:0000256" key="1">
    <source>
        <dbReference type="ARBA" id="ARBA00001709"/>
    </source>
</evidence>
<keyword evidence="3 5" id="KW-0378">Hydrolase</keyword>
<accession>A0ABU7JXS0</accession>
<organism evidence="5 6">
    <name type="scientific">Rhodococcus chondri</name>
    <dbReference type="NCBI Taxonomy" id="3065941"/>
    <lineage>
        <taxon>Bacteria</taxon>
        <taxon>Bacillati</taxon>
        <taxon>Actinomycetota</taxon>
        <taxon>Actinomycetes</taxon>
        <taxon>Mycobacteriales</taxon>
        <taxon>Nocardiaceae</taxon>
        <taxon>Rhodococcus</taxon>
    </lineage>
</organism>